<dbReference type="PANTHER" id="PTHR14383:SF5">
    <property type="entry name" value="RUN DOMAIN-CONTAINING PROTEIN"/>
    <property type="match status" value="1"/>
</dbReference>
<keyword evidence="4" id="KW-0175">Coiled coil</keyword>
<reference evidence="9" key="1">
    <citation type="submission" date="2025-08" db="UniProtKB">
        <authorList>
            <consortium name="RefSeq"/>
        </authorList>
    </citation>
    <scope>IDENTIFICATION</scope>
</reference>
<evidence type="ECO:0000256" key="2">
    <source>
        <dbReference type="ARBA" id="ARBA00023223"/>
    </source>
</evidence>
<evidence type="ECO:0000256" key="1">
    <source>
        <dbReference type="ARBA" id="ARBA00007828"/>
    </source>
</evidence>
<name>A0ABM4CMT4_HYDVU</name>
<feature type="coiled-coil region" evidence="4">
    <location>
        <begin position="341"/>
        <end position="529"/>
    </location>
</feature>
<feature type="compositionally biased region" description="Polar residues" evidence="5">
    <location>
        <begin position="1"/>
        <end position="10"/>
    </location>
</feature>
<evidence type="ECO:0000313" key="8">
    <source>
        <dbReference type="Proteomes" id="UP001652625"/>
    </source>
</evidence>
<evidence type="ECO:0000313" key="9">
    <source>
        <dbReference type="RefSeq" id="XP_065663117.1"/>
    </source>
</evidence>
<dbReference type="SMART" id="SM00233">
    <property type="entry name" value="PH"/>
    <property type="match status" value="1"/>
</dbReference>
<evidence type="ECO:0000256" key="5">
    <source>
        <dbReference type="SAM" id="MobiDB-lite"/>
    </source>
</evidence>
<dbReference type="PROSITE" id="PS50222">
    <property type="entry name" value="EF_HAND_2"/>
    <property type="match status" value="1"/>
</dbReference>
<dbReference type="GeneID" id="101234335"/>
<evidence type="ECO:0000259" key="6">
    <source>
        <dbReference type="PROSITE" id="PS50003"/>
    </source>
</evidence>
<evidence type="ECO:0000259" key="7">
    <source>
        <dbReference type="PROSITE" id="PS50222"/>
    </source>
</evidence>
<dbReference type="SUPFAM" id="SSF47473">
    <property type="entry name" value="EF-hand"/>
    <property type="match status" value="1"/>
</dbReference>
<dbReference type="PANTHER" id="PTHR14383">
    <property type="entry name" value="SWAP-70 RECOMBINASE"/>
    <property type="match status" value="1"/>
</dbReference>
<dbReference type="InterPro" id="IPR001849">
    <property type="entry name" value="PH_domain"/>
</dbReference>
<keyword evidence="3" id="KW-0599">Photoprotein</keyword>
<keyword evidence="2" id="KW-0455">Luminescence</keyword>
<protein>
    <submittedName>
        <fullName evidence="9">Switch-associated protein 70 isoform X2</fullName>
    </submittedName>
</protein>
<comment type="similarity">
    <text evidence="1">Belongs to the aequorin family.</text>
</comment>
<feature type="domain" description="PH" evidence="6">
    <location>
        <begin position="233"/>
        <end position="332"/>
    </location>
</feature>
<evidence type="ECO:0000256" key="3">
    <source>
        <dbReference type="ARBA" id="ARBA00023262"/>
    </source>
</evidence>
<evidence type="ECO:0000256" key="4">
    <source>
        <dbReference type="SAM" id="Coils"/>
    </source>
</evidence>
<dbReference type="RefSeq" id="XP_065663117.1">
    <property type="nucleotide sequence ID" value="XM_065807045.1"/>
</dbReference>
<feature type="domain" description="EF-hand" evidence="7">
    <location>
        <begin position="142"/>
        <end position="177"/>
    </location>
</feature>
<organism evidence="8 9">
    <name type="scientific">Hydra vulgaris</name>
    <name type="common">Hydra</name>
    <name type="synonym">Hydra attenuata</name>
    <dbReference type="NCBI Taxonomy" id="6087"/>
    <lineage>
        <taxon>Eukaryota</taxon>
        <taxon>Metazoa</taxon>
        <taxon>Cnidaria</taxon>
        <taxon>Hydrozoa</taxon>
        <taxon>Hydroidolina</taxon>
        <taxon>Anthoathecata</taxon>
        <taxon>Aplanulata</taxon>
        <taxon>Hydridae</taxon>
        <taxon>Hydra</taxon>
    </lineage>
</organism>
<dbReference type="Pfam" id="PF00169">
    <property type="entry name" value="PH"/>
    <property type="match status" value="1"/>
</dbReference>
<keyword evidence="8" id="KW-1185">Reference proteome</keyword>
<accession>A0ABM4CMT4</accession>
<dbReference type="PROSITE" id="PS50003">
    <property type="entry name" value="PH_DOMAIN"/>
    <property type="match status" value="1"/>
</dbReference>
<dbReference type="InterPro" id="IPR011992">
    <property type="entry name" value="EF-hand-dom_pair"/>
</dbReference>
<dbReference type="Gene3D" id="2.30.29.30">
    <property type="entry name" value="Pleckstrin-homology domain (PH domain)/Phosphotyrosine-binding domain (PTB)"/>
    <property type="match status" value="1"/>
</dbReference>
<dbReference type="InterPro" id="IPR002048">
    <property type="entry name" value="EF_hand_dom"/>
</dbReference>
<sequence>MNQKNPLTFSQEEEESNKLDHSKTSLVLSPKRTLPYYTRNGLKHTLQVFEMQDFNTLAKTKLQILCANISNILLLDYNTESLVLFKPGNHHITFEELVTFIEDELLVNAPDLNVNFDDFDPFCWTVTNQDKKKYVSKILQDEEVFHIWRAFNKIDINESGFIDIEETVFLLQVFMQGIGTPWTKASLDSYTNKTELNFWELVECLESNCIIQNNFSCIYKDGLESILNYYILEIVKSGFLVKKGHRIKSMKERWFVLTPDNLFYYDGKTKGAKKKGSICINKAVIIEPLFDMKSNRFRFLLNCGIKGVNYEIEALDLKSMNEWISAIQLCIDHSKDKTPLMRNLLERARERKERRRKKAEEDQLRIEHEALIQHQIQELQLLKEAALAQSAVEAALLEEEKKRVEELELMKLEYEKLLEEERLARLSESEARANQQSILEEEMFKRQTLEKIKIEQENILNEERKIRESLEEMSKEQAIILEEERQRLKVLDAARQAAEDELKSAHLKLKEAEEERHLASLKVELAKEKTRKINLPVGLAKPLVVEQRGIVTHRGLGAFVEDDFSKKPLYLSKEQSPAAVNKINIDEEQRTEIVESNLLKPSESKEIFK</sequence>
<dbReference type="Proteomes" id="UP001652625">
    <property type="component" value="Chromosome 10"/>
</dbReference>
<gene>
    <name evidence="9" type="primary">LOC101234335</name>
</gene>
<feature type="region of interest" description="Disordered" evidence="5">
    <location>
        <begin position="1"/>
        <end position="22"/>
    </location>
</feature>
<proteinExistence type="inferred from homology"/>
<dbReference type="SUPFAM" id="SSF50729">
    <property type="entry name" value="PH domain-like"/>
    <property type="match status" value="1"/>
</dbReference>
<dbReference type="InterPro" id="IPR011993">
    <property type="entry name" value="PH-like_dom_sf"/>
</dbReference>